<reference evidence="1 2" key="1">
    <citation type="submission" date="2021-04" db="EMBL/GenBank/DDBJ databases">
        <title>Paenibacillus sp. DLE-14 whole genome sequence.</title>
        <authorList>
            <person name="Ham Y.J."/>
        </authorList>
    </citation>
    <scope>NUCLEOTIDE SEQUENCE [LARGE SCALE GENOMIC DNA]</scope>
    <source>
        <strain evidence="1 2">DLE-14</strain>
    </source>
</reference>
<evidence type="ECO:0008006" key="3">
    <source>
        <dbReference type="Google" id="ProtNLM"/>
    </source>
</evidence>
<comment type="caution">
    <text evidence="1">The sequence shown here is derived from an EMBL/GenBank/DDBJ whole genome shotgun (WGS) entry which is preliminary data.</text>
</comment>
<organism evidence="1 2">
    <name type="scientific">Paenibacillus lignilyticus</name>
    <dbReference type="NCBI Taxonomy" id="1172615"/>
    <lineage>
        <taxon>Bacteria</taxon>
        <taxon>Bacillati</taxon>
        <taxon>Bacillota</taxon>
        <taxon>Bacilli</taxon>
        <taxon>Bacillales</taxon>
        <taxon>Paenibacillaceae</taxon>
        <taxon>Paenibacillus</taxon>
    </lineage>
</organism>
<proteinExistence type="predicted"/>
<dbReference type="Proteomes" id="UP000673394">
    <property type="component" value="Unassembled WGS sequence"/>
</dbReference>
<gene>
    <name evidence="1" type="ORF">I8J30_05720</name>
</gene>
<dbReference type="EMBL" id="JAGKSP010000002">
    <property type="protein sequence ID" value="MBP3962203.1"/>
    <property type="molecule type" value="Genomic_DNA"/>
</dbReference>
<accession>A0ABS5CAS0</accession>
<evidence type="ECO:0000313" key="1">
    <source>
        <dbReference type="EMBL" id="MBP3962203.1"/>
    </source>
</evidence>
<name>A0ABS5CAS0_9BACL</name>
<protein>
    <recommendedName>
        <fullName evidence="3">HTH LytTR-type domain-containing protein</fullName>
    </recommendedName>
</protein>
<evidence type="ECO:0000313" key="2">
    <source>
        <dbReference type="Proteomes" id="UP000673394"/>
    </source>
</evidence>
<dbReference type="RefSeq" id="WP_210656278.1">
    <property type="nucleotide sequence ID" value="NZ_JAGKSP010000002.1"/>
</dbReference>
<sequence>MQLLLLSKNGEREWVPMDMICFVSHTPKGPQFVTKGGASYHYPQTMEQVALVFGPFGYERLDRNVVVNMAAAVCYNPVERNVYFDDSAGSGGGLYATVSGANVDKVKRLMIREQEEVTYCTSAA</sequence>
<keyword evidence="2" id="KW-1185">Reference proteome</keyword>